<feature type="domain" description="Type II secretion system protein GspF" evidence="7">
    <location>
        <begin position="161"/>
        <end position="288"/>
    </location>
</feature>
<evidence type="ECO:0000256" key="1">
    <source>
        <dbReference type="ARBA" id="ARBA00004651"/>
    </source>
</evidence>
<evidence type="ECO:0000313" key="8">
    <source>
        <dbReference type="EMBL" id="MEB8338047.1"/>
    </source>
</evidence>
<dbReference type="PANTHER" id="PTHR35007">
    <property type="entry name" value="INTEGRAL MEMBRANE PROTEIN-RELATED"/>
    <property type="match status" value="1"/>
</dbReference>
<evidence type="ECO:0000259" key="7">
    <source>
        <dbReference type="Pfam" id="PF00482"/>
    </source>
</evidence>
<organism evidence="8 9">
    <name type="scientific">Streptomyces endophyticus</name>
    <dbReference type="NCBI Taxonomy" id="714166"/>
    <lineage>
        <taxon>Bacteria</taxon>
        <taxon>Bacillati</taxon>
        <taxon>Actinomycetota</taxon>
        <taxon>Actinomycetes</taxon>
        <taxon>Kitasatosporales</taxon>
        <taxon>Streptomycetaceae</taxon>
        <taxon>Streptomyces</taxon>
    </lineage>
</organism>
<gene>
    <name evidence="8" type="ORF">OKJ99_11095</name>
</gene>
<keyword evidence="9" id="KW-1185">Reference proteome</keyword>
<evidence type="ECO:0000256" key="4">
    <source>
        <dbReference type="ARBA" id="ARBA00022989"/>
    </source>
</evidence>
<feature type="transmembrane region" description="Helical" evidence="6">
    <location>
        <begin position="270"/>
        <end position="291"/>
    </location>
</feature>
<evidence type="ECO:0000256" key="3">
    <source>
        <dbReference type="ARBA" id="ARBA00022692"/>
    </source>
</evidence>
<evidence type="ECO:0000256" key="5">
    <source>
        <dbReference type="ARBA" id="ARBA00023136"/>
    </source>
</evidence>
<accession>A0ABU6F207</accession>
<dbReference type="RefSeq" id="WP_326015768.1">
    <property type="nucleotide sequence ID" value="NZ_JAOZYC010000088.1"/>
</dbReference>
<comment type="subcellular location">
    <subcellularLocation>
        <location evidence="1">Cell membrane</location>
        <topology evidence="1">Multi-pass membrane protein</topology>
    </subcellularLocation>
</comment>
<keyword evidence="4 6" id="KW-1133">Transmembrane helix</keyword>
<evidence type="ECO:0000313" key="9">
    <source>
        <dbReference type="Proteomes" id="UP001354931"/>
    </source>
</evidence>
<keyword evidence="5 6" id="KW-0472">Membrane</keyword>
<dbReference type="Pfam" id="PF00482">
    <property type="entry name" value="T2SSF"/>
    <property type="match status" value="1"/>
</dbReference>
<reference evidence="8 9" key="1">
    <citation type="submission" date="2022-10" db="EMBL/GenBank/DDBJ databases">
        <authorList>
            <person name="Xie J."/>
            <person name="Shen N."/>
        </authorList>
    </citation>
    <scope>NUCLEOTIDE SEQUENCE [LARGE SCALE GENOMIC DNA]</scope>
    <source>
        <strain evidence="8 9">YIM65594</strain>
    </source>
</reference>
<evidence type="ECO:0000256" key="6">
    <source>
        <dbReference type="SAM" id="Phobius"/>
    </source>
</evidence>
<keyword evidence="3 6" id="KW-0812">Transmembrane</keyword>
<dbReference type="Proteomes" id="UP001354931">
    <property type="component" value="Unassembled WGS sequence"/>
</dbReference>
<sequence>MIAFLALSMGVGLGLWALTYWIFPLPPPLTELISRIHAVPSPPEGPGTRQQGWAERLGAPFARVLSALGLPTSSVRKDLTVIGRPVEAYLGEKAALTLAGLCLPTAVELILTIGGHPLPWAIPLGGALALAVGGFLLPDVSVTAGAEHRRAAFRHALSAYLNLIHILLAGGAGVEGALTDAAEIGHGQPFQRIRSALNTARLTRTSPWTMLGQLGDEVGVSELSELAASLSLAGTEGAKIRASLAAKAAALRSRDAAEAEGRANAATERMALPGVLMGFGFVLFVFYPALVQIEASL</sequence>
<protein>
    <submittedName>
        <fullName evidence="8">Type II secretion system F family protein</fullName>
    </submittedName>
</protein>
<comment type="caution">
    <text evidence="8">The sequence shown here is derived from an EMBL/GenBank/DDBJ whole genome shotgun (WGS) entry which is preliminary data.</text>
</comment>
<dbReference type="EMBL" id="JAOZYC010000088">
    <property type="protein sequence ID" value="MEB8338047.1"/>
    <property type="molecule type" value="Genomic_DNA"/>
</dbReference>
<proteinExistence type="predicted"/>
<dbReference type="PANTHER" id="PTHR35007:SF1">
    <property type="entry name" value="PILUS ASSEMBLY PROTEIN"/>
    <property type="match status" value="1"/>
</dbReference>
<evidence type="ECO:0000256" key="2">
    <source>
        <dbReference type="ARBA" id="ARBA00022475"/>
    </source>
</evidence>
<dbReference type="InterPro" id="IPR018076">
    <property type="entry name" value="T2SS_GspF_dom"/>
</dbReference>
<name>A0ABU6F207_9ACTN</name>
<keyword evidence="2" id="KW-1003">Cell membrane</keyword>